<reference evidence="4" key="3">
    <citation type="submission" date="2025-04" db="UniProtKB">
        <authorList>
            <consortium name="RefSeq"/>
        </authorList>
    </citation>
    <scope>IDENTIFICATION</scope>
    <source>
        <strain evidence="4">CBS 781.70</strain>
    </source>
</reference>
<evidence type="ECO:0000313" key="4">
    <source>
        <dbReference type="RefSeq" id="XP_033530504.1"/>
    </source>
</evidence>
<evidence type="ECO:0000256" key="1">
    <source>
        <dbReference type="SAM" id="MobiDB-lite"/>
    </source>
</evidence>
<feature type="compositionally biased region" description="Polar residues" evidence="1">
    <location>
        <begin position="1"/>
        <end position="10"/>
    </location>
</feature>
<feature type="region of interest" description="Disordered" evidence="1">
    <location>
        <begin position="796"/>
        <end position="823"/>
    </location>
</feature>
<organism evidence="2">
    <name type="scientific">Eremomyces bilateralis CBS 781.70</name>
    <dbReference type="NCBI Taxonomy" id="1392243"/>
    <lineage>
        <taxon>Eukaryota</taxon>
        <taxon>Fungi</taxon>
        <taxon>Dikarya</taxon>
        <taxon>Ascomycota</taxon>
        <taxon>Pezizomycotina</taxon>
        <taxon>Dothideomycetes</taxon>
        <taxon>Dothideomycetes incertae sedis</taxon>
        <taxon>Eremomycetales</taxon>
        <taxon>Eremomycetaceae</taxon>
        <taxon>Eremomyces</taxon>
    </lineage>
</organism>
<sequence>MPFKWLNTSGPPDRPIAKDMDNVSSKGRKSRRQSLSLLLKGLKPRKNREKDARHGVNGTNQDTASIPQPVASDLSPTKEAPAITTPSDDTMKRSDEKRPTSKTDIVATPEPEPQAVSHELNDTDIHTLFASAPQYTITLDGNAPEVSVGFPWQFDLTMRDTSDSRSIRHPAFSVSTLRTHLAAPSQHHDHQGHVSSFCISAKELPNMLRADGNEAGAVGFEFFTQLGNADFLYEGEDDAHEEEAQRNWRRFQQSPGKLGIRLFDRMIVYERLAELGEMYASCRHSNKKMSILDKQSPSELYALLYAQLLQPPRFDPDAQDPTGLKVQVESLSKILAIKGIWYDFSLVENRIRLGQFFWTVEEEQEEEQFDNSLPERDVLVLQITLAAELLVRLEAIAAASAEYVRKNLHLTKENVDRFKELQSRKLSWDLVLARRFLENIKVVCTQVPVSTPPTPKKSFFSSGNNQEDASENMETILCLLPRNLDQQLSGLLAFAQSIGWPDIDELESELNKKYRRPFKEMQKHSADQLMTPSIYKTPICSPSNKPSSQQTDYFNRPTSRRNSSSPGRRPSRPRTQKSRTHLTAQLSPSRPSTPDPYVTPGTAGASTVMSSIRSTANPLDTFTTPPSWVTPTYLTGLLLPGPTTSYFLLATLLENSPSALARVGESANLTAGFIYGGRSWWSTECVLGRVLAGLPGAKSCMGWVGTPVAPMDNHEGWIDVGGGAVGWRRDWVVIANEKGSDHTLNAYAGVRGLLGDRYEESNGKIQASADNFIIPSEPRHVKRAGLWFEGLKLVPSPTSTNPSSSSQGSPRSQASDPGSQCSGGTVSKELIPHLLFSSTSLSDDYGTQSVALRYDVYFISAWPCRPPRVVTVIKRAAADSAVADSAADKESHVEDLPSHPLHMSHRYTVVPAASVLGKSFALPRNEEEWEEKGVLVLDSRADATLELVARAWCAREGFDAVIGRGVGQDGGKDRGVDGTCLACCVREARIAGVRVVIRVSG</sequence>
<feature type="region of interest" description="Disordered" evidence="1">
    <location>
        <begin position="1"/>
        <end position="115"/>
    </location>
</feature>
<feature type="compositionally biased region" description="Polar residues" evidence="1">
    <location>
        <begin position="57"/>
        <end position="66"/>
    </location>
</feature>
<dbReference type="EMBL" id="ML975178">
    <property type="protein sequence ID" value="KAF1808873.1"/>
    <property type="molecule type" value="Genomic_DNA"/>
</dbReference>
<name>A0A6G1FSY5_9PEZI</name>
<reference evidence="2 4" key="1">
    <citation type="submission" date="2020-01" db="EMBL/GenBank/DDBJ databases">
        <authorList>
            <consortium name="DOE Joint Genome Institute"/>
            <person name="Haridas S."/>
            <person name="Albert R."/>
            <person name="Binder M."/>
            <person name="Bloem J."/>
            <person name="Labutti K."/>
            <person name="Salamov A."/>
            <person name="Andreopoulos B."/>
            <person name="Baker S.E."/>
            <person name="Barry K."/>
            <person name="Bills G."/>
            <person name="Bluhm B.H."/>
            <person name="Cannon C."/>
            <person name="Castanera R."/>
            <person name="Culley D.E."/>
            <person name="Daum C."/>
            <person name="Ezra D."/>
            <person name="Gonzalez J.B."/>
            <person name="Henrissat B."/>
            <person name="Kuo A."/>
            <person name="Liang C."/>
            <person name="Lipzen A."/>
            <person name="Lutzoni F."/>
            <person name="Magnuson J."/>
            <person name="Mondo S."/>
            <person name="Nolan M."/>
            <person name="Ohm R."/>
            <person name="Pangilinan J."/>
            <person name="Park H.-J."/>
            <person name="Ramirez L."/>
            <person name="Alfaro M."/>
            <person name="Sun H."/>
            <person name="Tritt A."/>
            <person name="Yoshinaga Y."/>
            <person name="Zwiers L.-H."/>
            <person name="Turgeon B.G."/>
            <person name="Goodwin S.B."/>
            <person name="Spatafora J.W."/>
            <person name="Crous P.W."/>
            <person name="Grigoriev I.V."/>
        </authorList>
    </citation>
    <scope>NUCLEOTIDE SEQUENCE</scope>
    <source>
        <strain evidence="2 4">CBS 781.70</strain>
    </source>
</reference>
<feature type="compositionally biased region" description="Basic and acidic residues" evidence="1">
    <location>
        <begin position="89"/>
        <end position="101"/>
    </location>
</feature>
<dbReference type="Proteomes" id="UP000504638">
    <property type="component" value="Unplaced"/>
</dbReference>
<gene>
    <name evidence="2 4" type="ORF">P152DRAFT_476969</name>
</gene>
<feature type="region of interest" description="Disordered" evidence="1">
    <location>
        <begin position="521"/>
        <end position="605"/>
    </location>
</feature>
<keyword evidence="3" id="KW-1185">Reference proteome</keyword>
<dbReference type="PANTHER" id="PTHR42345:SF2">
    <property type="entry name" value="HELICASE-LIKE PROTEIN"/>
    <property type="match status" value="1"/>
</dbReference>
<accession>A0A6G1FSY5</accession>
<evidence type="ECO:0000313" key="3">
    <source>
        <dbReference type="Proteomes" id="UP000504638"/>
    </source>
</evidence>
<dbReference type="RefSeq" id="XP_033530504.1">
    <property type="nucleotide sequence ID" value="XM_033681553.1"/>
</dbReference>
<feature type="compositionally biased region" description="Polar residues" evidence="1">
    <location>
        <begin position="581"/>
        <end position="592"/>
    </location>
</feature>
<feature type="compositionally biased region" description="Basic residues" evidence="1">
    <location>
        <begin position="569"/>
        <end position="580"/>
    </location>
</feature>
<feature type="compositionally biased region" description="Polar residues" evidence="1">
    <location>
        <begin position="540"/>
        <end position="553"/>
    </location>
</feature>
<evidence type="ECO:0000313" key="2">
    <source>
        <dbReference type="EMBL" id="KAF1808873.1"/>
    </source>
</evidence>
<proteinExistence type="predicted"/>
<dbReference type="AlphaFoldDB" id="A0A6G1FSY5"/>
<feature type="compositionally biased region" description="Low complexity" evidence="1">
    <location>
        <begin position="796"/>
        <end position="815"/>
    </location>
</feature>
<dbReference type="GeneID" id="54422123"/>
<feature type="compositionally biased region" description="Low complexity" evidence="1">
    <location>
        <begin position="555"/>
        <end position="568"/>
    </location>
</feature>
<dbReference type="OrthoDB" id="5420387at2759"/>
<protein>
    <submittedName>
        <fullName evidence="2 4">Uncharacterized protein</fullName>
    </submittedName>
</protein>
<dbReference type="PANTHER" id="PTHR42345">
    <property type="entry name" value="TPR_REGION DOMAIN-CONTAINING PROTEIN"/>
    <property type="match status" value="1"/>
</dbReference>
<reference evidence="4" key="2">
    <citation type="submission" date="2020-04" db="EMBL/GenBank/DDBJ databases">
        <authorList>
            <consortium name="NCBI Genome Project"/>
        </authorList>
    </citation>
    <scope>NUCLEOTIDE SEQUENCE</scope>
    <source>
        <strain evidence="4">CBS 781.70</strain>
    </source>
</reference>